<feature type="region of interest" description="Disordered" evidence="9">
    <location>
        <begin position="420"/>
        <end position="456"/>
    </location>
</feature>
<dbReference type="GO" id="GO:0046872">
    <property type="term" value="F:metal ion binding"/>
    <property type="evidence" value="ECO:0007669"/>
    <property type="project" value="UniProtKB-KW"/>
</dbReference>
<accession>A0A9W4E7R5</accession>
<organism evidence="12 13">
    <name type="scientific">Actinacidiphila bryophytorum</name>
    <dbReference type="NCBI Taxonomy" id="1436133"/>
    <lineage>
        <taxon>Bacteria</taxon>
        <taxon>Bacillati</taxon>
        <taxon>Actinomycetota</taxon>
        <taxon>Actinomycetes</taxon>
        <taxon>Kitasatosporales</taxon>
        <taxon>Streptomycetaceae</taxon>
        <taxon>Actinacidiphila</taxon>
    </lineage>
</organism>
<keyword evidence="4" id="KW-0479">Metal-binding</keyword>
<evidence type="ECO:0000256" key="1">
    <source>
        <dbReference type="ARBA" id="ARBA00001913"/>
    </source>
</evidence>
<name>A0A9W4E7R5_9ACTN</name>
<evidence type="ECO:0000256" key="9">
    <source>
        <dbReference type="SAM" id="MobiDB-lite"/>
    </source>
</evidence>
<evidence type="ECO:0000256" key="8">
    <source>
        <dbReference type="ARBA" id="ARBA00038263"/>
    </source>
</evidence>
<keyword evidence="7" id="KW-0456">Lyase</keyword>
<comment type="cofactor">
    <cofactor evidence="1">
        <name>Ca(2+)</name>
        <dbReference type="ChEBI" id="CHEBI:29108"/>
    </cofactor>
</comment>
<evidence type="ECO:0000256" key="5">
    <source>
        <dbReference type="ARBA" id="ARBA00022729"/>
    </source>
</evidence>
<dbReference type="InterPro" id="IPR011050">
    <property type="entry name" value="Pectin_lyase_fold/virulence"/>
</dbReference>
<dbReference type="PROSITE" id="PS51318">
    <property type="entry name" value="TAT"/>
    <property type="match status" value="1"/>
</dbReference>
<dbReference type="SUPFAM" id="SSF49384">
    <property type="entry name" value="Carbohydrate-binding domain"/>
    <property type="match status" value="1"/>
</dbReference>
<dbReference type="GO" id="GO:0016837">
    <property type="term" value="F:carbon-oxygen lyase activity, acting on polysaccharides"/>
    <property type="evidence" value="ECO:0007669"/>
    <property type="project" value="TreeGrafter"/>
</dbReference>
<keyword evidence="3" id="KW-0964">Secreted</keyword>
<protein>
    <submittedName>
        <fullName evidence="12">Right handed beta helix region</fullName>
    </submittedName>
</protein>
<dbReference type="GO" id="GO:0030247">
    <property type="term" value="F:polysaccharide binding"/>
    <property type="evidence" value="ECO:0007669"/>
    <property type="project" value="UniProtKB-UniRule"/>
</dbReference>
<dbReference type="InterPro" id="IPR006311">
    <property type="entry name" value="TAT_signal"/>
</dbReference>
<evidence type="ECO:0000256" key="3">
    <source>
        <dbReference type="ARBA" id="ARBA00022525"/>
    </source>
</evidence>
<dbReference type="GO" id="GO:0005975">
    <property type="term" value="P:carbohydrate metabolic process"/>
    <property type="evidence" value="ECO:0007669"/>
    <property type="project" value="InterPro"/>
</dbReference>
<dbReference type="GO" id="GO:0004553">
    <property type="term" value="F:hydrolase activity, hydrolyzing O-glycosyl compounds"/>
    <property type="evidence" value="ECO:0007669"/>
    <property type="project" value="InterPro"/>
</dbReference>
<dbReference type="Proteomes" id="UP001153328">
    <property type="component" value="Unassembled WGS sequence"/>
</dbReference>
<evidence type="ECO:0000313" key="12">
    <source>
        <dbReference type="EMBL" id="CAG7614187.1"/>
    </source>
</evidence>
<evidence type="ECO:0000259" key="11">
    <source>
        <dbReference type="PROSITE" id="PS51173"/>
    </source>
</evidence>
<dbReference type="AlphaFoldDB" id="A0A9W4E7R5"/>
<dbReference type="PANTHER" id="PTHR40088">
    <property type="entry name" value="PECTATE LYASE (EUROFUNG)"/>
    <property type="match status" value="1"/>
</dbReference>
<dbReference type="PROSITE" id="PS51173">
    <property type="entry name" value="CBM2"/>
    <property type="match status" value="1"/>
</dbReference>
<gene>
    <name evidence="12" type="ORF">SBRY_100241</name>
</gene>
<keyword evidence="5 10" id="KW-0732">Signal</keyword>
<feature type="domain" description="CBM2" evidence="11">
    <location>
        <begin position="450"/>
        <end position="560"/>
    </location>
</feature>
<keyword evidence="6" id="KW-0106">Calcium</keyword>
<comment type="caution">
    <text evidence="12">The sequence shown here is derived from an EMBL/GenBank/DDBJ whole genome shotgun (WGS) entry which is preliminary data.</text>
</comment>
<dbReference type="SUPFAM" id="SSF51126">
    <property type="entry name" value="Pectin lyase-like"/>
    <property type="match status" value="1"/>
</dbReference>
<dbReference type="GO" id="GO:0005576">
    <property type="term" value="C:extracellular region"/>
    <property type="evidence" value="ECO:0007669"/>
    <property type="project" value="UniProtKB-SubCell"/>
</dbReference>
<reference evidence="12" key="1">
    <citation type="submission" date="2021-06" db="EMBL/GenBank/DDBJ databases">
        <authorList>
            <person name="Arsene-Ploetze F."/>
        </authorList>
    </citation>
    <scope>NUCLEOTIDE SEQUENCE</scope>
    <source>
        <strain evidence="12">SBRY1</strain>
    </source>
</reference>
<dbReference type="PANTHER" id="PTHR40088:SF1">
    <property type="entry name" value="PECTATE LYASE PEL9"/>
    <property type="match status" value="1"/>
</dbReference>
<dbReference type="RefSeq" id="WP_307794027.1">
    <property type="nucleotide sequence ID" value="NZ_CAJVAX010000002.1"/>
</dbReference>
<dbReference type="EMBL" id="CAJVAX010000002">
    <property type="protein sequence ID" value="CAG7614187.1"/>
    <property type="molecule type" value="Genomic_DNA"/>
</dbReference>
<evidence type="ECO:0000256" key="7">
    <source>
        <dbReference type="ARBA" id="ARBA00023239"/>
    </source>
</evidence>
<comment type="subcellular location">
    <subcellularLocation>
        <location evidence="2">Secreted</location>
    </subcellularLocation>
</comment>
<evidence type="ECO:0000256" key="2">
    <source>
        <dbReference type="ARBA" id="ARBA00004613"/>
    </source>
</evidence>
<dbReference type="InterPro" id="IPR012334">
    <property type="entry name" value="Pectin_lyas_fold"/>
</dbReference>
<dbReference type="Gene3D" id="2.160.20.10">
    <property type="entry name" value="Single-stranded right-handed beta-helix, Pectin lyase-like"/>
    <property type="match status" value="1"/>
</dbReference>
<keyword evidence="13" id="KW-1185">Reference proteome</keyword>
<proteinExistence type="inferred from homology"/>
<feature type="chain" id="PRO_5040718357" evidence="10">
    <location>
        <begin position="49"/>
        <end position="560"/>
    </location>
</feature>
<feature type="signal peptide" evidence="10">
    <location>
        <begin position="1"/>
        <end position="48"/>
    </location>
</feature>
<feature type="compositionally biased region" description="Gly residues" evidence="9">
    <location>
        <begin position="443"/>
        <end position="453"/>
    </location>
</feature>
<dbReference type="InterPro" id="IPR001919">
    <property type="entry name" value="CBD2"/>
</dbReference>
<sequence>MITQTSAARPGRHKASSAARRKALAAVAVAALASAGALVALESPASQAATPAVTPALNSNALYVSASGSASAPGTLSSPTTLAAAVTKITAGGTIYMRGGTYNLSSPIEIQTGNSGSSGALKEISAYPGEKPVLDFSGEDAASSDRGIQLNGNYWHLYGLTVQHAADNGIFVGGSNNVVERVVTAYNRDTGLQISRPGSSTPQSQWPANNLIVSSESHDNRDATGENADGFAAKLTVGSGNVFRYDVSHNNVDDGWDLFTKPDTGPIGAVTIENSLSYSQGTLSDGSGSSNGDKNGFKLGGDGIPVNHIFRNNIAYGNGAKGITYNDNPGTMSISNNVSINNANRNFSFDAGTSVFRNNTSCRFNSGSTTDKIVGNSDSSNQFWSGSNGSRCPSYSGALGWSFASDGSLIVTFGGTNVTGGTTTGGSTTGGSTTSGTTTTGGTTTGGTTGGTGSSSCKVTYTPSTWPGGFTTNITVANTGSTAVNGWKVAFTLPSGQAITSTWSATISPSSGAVTATNVDYNAQIPAGGSQSFGFQGTYTGSTFTQPTAFTLNGTTCTTG</sequence>
<dbReference type="Pfam" id="PF00553">
    <property type="entry name" value="CBM_2"/>
    <property type="match status" value="1"/>
</dbReference>
<dbReference type="SMART" id="SM00637">
    <property type="entry name" value="CBD_II"/>
    <property type="match status" value="1"/>
</dbReference>
<comment type="similarity">
    <text evidence="8">Belongs to the polysaccharide lyase 9 family.</text>
</comment>
<dbReference type="InterPro" id="IPR008965">
    <property type="entry name" value="CBM2/CBM3_carb-bd_dom_sf"/>
</dbReference>
<evidence type="ECO:0000256" key="10">
    <source>
        <dbReference type="SAM" id="SignalP"/>
    </source>
</evidence>
<feature type="compositionally biased region" description="Low complexity" evidence="9">
    <location>
        <begin position="430"/>
        <end position="442"/>
    </location>
</feature>
<dbReference type="InterPro" id="IPR052052">
    <property type="entry name" value="Polysaccharide_Lyase_9"/>
</dbReference>
<evidence type="ECO:0000256" key="6">
    <source>
        <dbReference type="ARBA" id="ARBA00022837"/>
    </source>
</evidence>
<evidence type="ECO:0000256" key="4">
    <source>
        <dbReference type="ARBA" id="ARBA00022723"/>
    </source>
</evidence>
<evidence type="ECO:0000313" key="13">
    <source>
        <dbReference type="Proteomes" id="UP001153328"/>
    </source>
</evidence>